<gene>
    <name evidence="5" type="ORF">HHL17_25790</name>
</gene>
<dbReference type="PANTHER" id="PTHR43280:SF32">
    <property type="entry name" value="TRANSCRIPTIONAL REGULATORY PROTEIN"/>
    <property type="match status" value="1"/>
</dbReference>
<feature type="domain" description="HTH araC/xylS-type" evidence="4">
    <location>
        <begin position="197"/>
        <end position="295"/>
    </location>
</feature>
<evidence type="ECO:0000256" key="1">
    <source>
        <dbReference type="ARBA" id="ARBA00023015"/>
    </source>
</evidence>
<evidence type="ECO:0000259" key="4">
    <source>
        <dbReference type="PROSITE" id="PS01124"/>
    </source>
</evidence>
<reference evidence="5 6" key="1">
    <citation type="submission" date="2020-04" db="EMBL/GenBank/DDBJ databases">
        <title>Chitinophaga sp. G-6-1-13 sp. nov., isolated from soil.</title>
        <authorList>
            <person name="Dahal R.H."/>
            <person name="Chaudhary D.K."/>
        </authorList>
    </citation>
    <scope>NUCLEOTIDE SEQUENCE [LARGE SCALE GENOMIC DNA]</scope>
    <source>
        <strain evidence="5 6">G-6-1-13</strain>
    </source>
</reference>
<dbReference type="RefSeq" id="WP_169227725.1">
    <property type="nucleotide sequence ID" value="NZ_JABBGC010000003.1"/>
</dbReference>
<name>A0A848GPU4_9BACT</name>
<accession>A0A848GPU4</accession>
<comment type="caution">
    <text evidence="5">The sequence shown here is derived from an EMBL/GenBank/DDBJ whole genome shotgun (WGS) entry which is preliminary data.</text>
</comment>
<dbReference type="PANTHER" id="PTHR43280">
    <property type="entry name" value="ARAC-FAMILY TRANSCRIPTIONAL REGULATOR"/>
    <property type="match status" value="1"/>
</dbReference>
<keyword evidence="2" id="KW-0238">DNA-binding</keyword>
<evidence type="ECO:0000313" key="5">
    <source>
        <dbReference type="EMBL" id="NML40635.1"/>
    </source>
</evidence>
<dbReference type="Pfam" id="PF12833">
    <property type="entry name" value="HTH_18"/>
    <property type="match status" value="1"/>
</dbReference>
<dbReference type="GO" id="GO:0003700">
    <property type="term" value="F:DNA-binding transcription factor activity"/>
    <property type="evidence" value="ECO:0007669"/>
    <property type="project" value="InterPro"/>
</dbReference>
<dbReference type="Gene3D" id="1.10.10.60">
    <property type="entry name" value="Homeodomain-like"/>
    <property type="match status" value="1"/>
</dbReference>
<evidence type="ECO:0000256" key="3">
    <source>
        <dbReference type="ARBA" id="ARBA00023163"/>
    </source>
</evidence>
<dbReference type="AlphaFoldDB" id="A0A848GPU4"/>
<evidence type="ECO:0000313" key="6">
    <source>
        <dbReference type="Proteomes" id="UP000583266"/>
    </source>
</evidence>
<sequence>MNKTNSSIPYYREINDLLAALPLDNRTQHPDFYCLRLIKNAESVYKPPFRRGFYFIALMTNAANTKIEYVDTKVDNVKSMLVVQSPDLVYSFYRDSGTHGYIIYFKQTCFDYFKPSFQQEFPFFHPTQTDILTLTNEKHKTLVPYFEDVFTAYEHADNNSRRIASLKLLVLLYMLKDHMAFAQWQERMVTPQQLLLRKFTALVNNNYVEKRTVDEYAQLLHITPNHLSQVIKAASGKNALSHINERVVTEAKSLILYTKFTMAEIAYQLNFSDPANFGSFFKKQMGLTPLEFRENSHP</sequence>
<dbReference type="InterPro" id="IPR009057">
    <property type="entry name" value="Homeodomain-like_sf"/>
</dbReference>
<organism evidence="5 6">
    <name type="scientific">Chitinophaga fulva</name>
    <dbReference type="NCBI Taxonomy" id="2728842"/>
    <lineage>
        <taxon>Bacteria</taxon>
        <taxon>Pseudomonadati</taxon>
        <taxon>Bacteroidota</taxon>
        <taxon>Chitinophagia</taxon>
        <taxon>Chitinophagales</taxon>
        <taxon>Chitinophagaceae</taxon>
        <taxon>Chitinophaga</taxon>
    </lineage>
</organism>
<dbReference type="PROSITE" id="PS01124">
    <property type="entry name" value="HTH_ARAC_FAMILY_2"/>
    <property type="match status" value="1"/>
</dbReference>
<dbReference type="InterPro" id="IPR018060">
    <property type="entry name" value="HTH_AraC"/>
</dbReference>
<keyword evidence="1" id="KW-0805">Transcription regulation</keyword>
<dbReference type="SUPFAM" id="SSF46689">
    <property type="entry name" value="Homeodomain-like"/>
    <property type="match status" value="1"/>
</dbReference>
<keyword evidence="3" id="KW-0804">Transcription</keyword>
<keyword evidence="6" id="KW-1185">Reference proteome</keyword>
<dbReference type="Proteomes" id="UP000583266">
    <property type="component" value="Unassembled WGS sequence"/>
</dbReference>
<evidence type="ECO:0000256" key="2">
    <source>
        <dbReference type="ARBA" id="ARBA00023125"/>
    </source>
</evidence>
<proteinExistence type="predicted"/>
<dbReference type="EMBL" id="JABBGC010000003">
    <property type="protein sequence ID" value="NML40635.1"/>
    <property type="molecule type" value="Genomic_DNA"/>
</dbReference>
<dbReference type="SMART" id="SM00342">
    <property type="entry name" value="HTH_ARAC"/>
    <property type="match status" value="1"/>
</dbReference>
<protein>
    <submittedName>
        <fullName evidence="5">Helix-turn-helix transcriptional regulator</fullName>
    </submittedName>
</protein>
<dbReference type="GO" id="GO:0043565">
    <property type="term" value="F:sequence-specific DNA binding"/>
    <property type="evidence" value="ECO:0007669"/>
    <property type="project" value="InterPro"/>
</dbReference>